<reference evidence="1" key="1">
    <citation type="submission" date="2022-07" db="EMBL/GenBank/DDBJ databases">
        <title>Phylogenomic reconstructions and comparative analyses of Kickxellomycotina fungi.</title>
        <authorList>
            <person name="Reynolds N.K."/>
            <person name="Stajich J.E."/>
            <person name="Barry K."/>
            <person name="Grigoriev I.V."/>
            <person name="Crous P."/>
            <person name="Smith M.E."/>
        </authorList>
    </citation>
    <scope>NUCLEOTIDE SEQUENCE</scope>
    <source>
        <strain evidence="1">CBS 102833</strain>
    </source>
</reference>
<dbReference type="Proteomes" id="UP001140096">
    <property type="component" value="Unassembled WGS sequence"/>
</dbReference>
<name>A0ACC1LMX3_9FUNG</name>
<comment type="caution">
    <text evidence="1">The sequence shown here is derived from an EMBL/GenBank/DDBJ whole genome shotgun (WGS) entry which is preliminary data.</text>
</comment>
<evidence type="ECO:0000313" key="1">
    <source>
        <dbReference type="EMBL" id="KAJ2812674.1"/>
    </source>
</evidence>
<proteinExistence type="predicted"/>
<accession>A0ACC1LMX3</accession>
<protein>
    <submittedName>
        <fullName evidence="1">Sugar transmembrane transporter activity protein</fullName>
    </submittedName>
</protein>
<dbReference type="EMBL" id="JANBUP010000175">
    <property type="protein sequence ID" value="KAJ2812674.1"/>
    <property type="molecule type" value="Genomic_DNA"/>
</dbReference>
<evidence type="ECO:0000313" key="2">
    <source>
        <dbReference type="Proteomes" id="UP001140096"/>
    </source>
</evidence>
<gene>
    <name evidence="1" type="primary">swt-4</name>
    <name evidence="1" type="ORF">H4S07_001231</name>
</gene>
<sequence length="232" mass="25212">MTAISVLASAVTIAMFISQLSIVTQLRRAQRTRATVPMLQFLVSFLSSVLWLKYGLLKADPTIVFVNVLGTLISIYIMLCFWWYGNARLVETRFLLTLLCGLLAIAYVDNSSDPWAHDAFSMLCCLISLVFLGSPLGQIGSVVRLQDASVLLPSVALLAFLNNVLWSVYGHIHNDPFMLFPNAIGAALCALQLGLIAYYGRAAANLPLAAPGKPSPEYNDGVESVPMTEIAV</sequence>
<keyword evidence="1" id="KW-0812">Transmembrane</keyword>
<keyword evidence="2" id="KW-1185">Reference proteome</keyword>
<organism evidence="1 2">
    <name type="scientific">Coemansia furcata</name>
    <dbReference type="NCBI Taxonomy" id="417177"/>
    <lineage>
        <taxon>Eukaryota</taxon>
        <taxon>Fungi</taxon>
        <taxon>Fungi incertae sedis</taxon>
        <taxon>Zoopagomycota</taxon>
        <taxon>Kickxellomycotina</taxon>
        <taxon>Kickxellomycetes</taxon>
        <taxon>Kickxellales</taxon>
        <taxon>Kickxellaceae</taxon>
        <taxon>Coemansia</taxon>
    </lineage>
</organism>
<keyword evidence="1" id="KW-0472">Membrane</keyword>